<proteinExistence type="predicted"/>
<reference evidence="1 2" key="1">
    <citation type="submission" date="2021-06" db="EMBL/GenBank/DDBJ databases">
        <title>Chromosome-level genome assembly of the red-tail catfish (Hemibagrus wyckioides).</title>
        <authorList>
            <person name="Shao F."/>
        </authorList>
    </citation>
    <scope>NUCLEOTIDE SEQUENCE [LARGE SCALE GENOMIC DNA]</scope>
    <source>
        <strain evidence="1">EC202008001</strain>
        <tissue evidence="1">Blood</tissue>
    </source>
</reference>
<dbReference type="EMBL" id="JAHKSW010000014">
    <property type="protein sequence ID" value="KAG7324268.1"/>
    <property type="molecule type" value="Genomic_DNA"/>
</dbReference>
<accession>A0A9D3NN59</accession>
<name>A0A9D3NN59_9TELE</name>
<keyword evidence="2" id="KW-1185">Reference proteome</keyword>
<evidence type="ECO:0000313" key="1">
    <source>
        <dbReference type="EMBL" id="KAG7324268.1"/>
    </source>
</evidence>
<dbReference type="AlphaFoldDB" id="A0A9D3NN59"/>
<gene>
    <name evidence="1" type="ORF">KOW79_012284</name>
</gene>
<comment type="caution">
    <text evidence="1">The sequence shown here is derived from an EMBL/GenBank/DDBJ whole genome shotgun (WGS) entry which is preliminary data.</text>
</comment>
<dbReference type="Proteomes" id="UP000824219">
    <property type="component" value="Linkage Group LG14"/>
</dbReference>
<evidence type="ECO:0000313" key="2">
    <source>
        <dbReference type="Proteomes" id="UP000824219"/>
    </source>
</evidence>
<protein>
    <submittedName>
        <fullName evidence="1">Uncharacterized protein</fullName>
    </submittedName>
</protein>
<organism evidence="1 2">
    <name type="scientific">Hemibagrus wyckioides</name>
    <dbReference type="NCBI Taxonomy" id="337641"/>
    <lineage>
        <taxon>Eukaryota</taxon>
        <taxon>Metazoa</taxon>
        <taxon>Chordata</taxon>
        <taxon>Craniata</taxon>
        <taxon>Vertebrata</taxon>
        <taxon>Euteleostomi</taxon>
        <taxon>Actinopterygii</taxon>
        <taxon>Neopterygii</taxon>
        <taxon>Teleostei</taxon>
        <taxon>Ostariophysi</taxon>
        <taxon>Siluriformes</taxon>
        <taxon>Bagridae</taxon>
        <taxon>Hemibagrus</taxon>
    </lineage>
</organism>
<sequence length="116" mass="13004">MRLIKHKHFYKQRGWRSFRLCNSQKLQRSCDVIKAAADDRGRKSVLVGEMKLTRLDGCSEANKCKGKRGKEKEASETPVKLQFSSCSVKVFGAVMSSRESRKQGVLPGCSEVPGIK</sequence>